<accession>I4AI46</accession>
<protein>
    <submittedName>
        <fullName evidence="1">Uncharacterized protein</fullName>
    </submittedName>
</protein>
<dbReference type="Proteomes" id="UP000006054">
    <property type="component" value="Chromosome"/>
</dbReference>
<organism evidence="1 2">
    <name type="scientific">Bernardetia litoralis (strain ATCC 23117 / DSM 6794 / NBRC 15988 / NCIMB 1366 / Fx l1 / Sio-4)</name>
    <name type="common">Flexibacter litoralis</name>
    <dbReference type="NCBI Taxonomy" id="880071"/>
    <lineage>
        <taxon>Bacteria</taxon>
        <taxon>Pseudomonadati</taxon>
        <taxon>Bacteroidota</taxon>
        <taxon>Cytophagia</taxon>
        <taxon>Cytophagales</taxon>
        <taxon>Bernardetiaceae</taxon>
        <taxon>Bernardetia</taxon>
    </lineage>
</organism>
<proteinExistence type="predicted"/>
<gene>
    <name evidence="1" type="ordered locus">Fleli_1194</name>
</gene>
<dbReference type="KEGG" id="fli:Fleli_1194"/>
<sequence length="35" mass="4333">MYFYKKIGQNKIAYKTFLLNFSHSKLDYSYNHLQK</sequence>
<name>I4AI46_BERLS</name>
<evidence type="ECO:0000313" key="2">
    <source>
        <dbReference type="Proteomes" id="UP000006054"/>
    </source>
</evidence>
<evidence type="ECO:0000313" key="1">
    <source>
        <dbReference type="EMBL" id="AFM03631.1"/>
    </source>
</evidence>
<dbReference type="STRING" id="880071.Fleli_1194"/>
<dbReference type="EMBL" id="CP003345">
    <property type="protein sequence ID" value="AFM03631.1"/>
    <property type="molecule type" value="Genomic_DNA"/>
</dbReference>
<keyword evidence="2" id="KW-1185">Reference proteome</keyword>
<dbReference type="HOGENOM" id="CLU_3365110_0_0_10"/>
<reference evidence="2" key="1">
    <citation type="submission" date="2012-06" db="EMBL/GenBank/DDBJ databases">
        <title>The complete genome of Flexibacter litoralis DSM 6794.</title>
        <authorList>
            <person name="Lucas S."/>
            <person name="Copeland A."/>
            <person name="Lapidus A."/>
            <person name="Glavina del Rio T."/>
            <person name="Dalin E."/>
            <person name="Tice H."/>
            <person name="Bruce D."/>
            <person name="Goodwin L."/>
            <person name="Pitluck S."/>
            <person name="Peters L."/>
            <person name="Ovchinnikova G."/>
            <person name="Lu M."/>
            <person name="Kyrpides N."/>
            <person name="Mavromatis K."/>
            <person name="Ivanova N."/>
            <person name="Brettin T."/>
            <person name="Detter J.C."/>
            <person name="Han C."/>
            <person name="Larimer F."/>
            <person name="Land M."/>
            <person name="Hauser L."/>
            <person name="Markowitz V."/>
            <person name="Cheng J.-F."/>
            <person name="Hugenholtz P."/>
            <person name="Woyke T."/>
            <person name="Wu D."/>
            <person name="Spring S."/>
            <person name="Lang E."/>
            <person name="Kopitz M."/>
            <person name="Brambilla E."/>
            <person name="Klenk H.-P."/>
            <person name="Eisen J.A."/>
        </authorList>
    </citation>
    <scope>NUCLEOTIDE SEQUENCE [LARGE SCALE GENOMIC DNA]</scope>
    <source>
        <strain evidence="2">ATCC 23117 / DSM 6794 / NBRC 15988 / NCIMB 1366 / Sio-4</strain>
    </source>
</reference>
<dbReference type="AlphaFoldDB" id="I4AI46"/>